<gene>
    <name evidence="5" type="primary">LOC108703960</name>
</gene>
<feature type="compositionally biased region" description="Polar residues" evidence="3">
    <location>
        <begin position="231"/>
        <end position="244"/>
    </location>
</feature>
<dbReference type="PANTHER" id="PTHR31882">
    <property type="entry name" value="TNFAIP3-INTERACTING PROTEIN COILED COIL FAMILY MEMBER"/>
    <property type="match status" value="1"/>
</dbReference>
<dbReference type="Gene3D" id="1.20.5.990">
    <property type="entry name" value="Nemo cc2-lz domain - 1d5 darpin complex"/>
    <property type="match status" value="1"/>
</dbReference>
<dbReference type="CTD" id="108703960"/>
<dbReference type="AlphaFoldDB" id="A0A8J0U492"/>
<dbReference type="GO" id="GO:0006357">
    <property type="term" value="P:regulation of transcription by RNA polymerase II"/>
    <property type="evidence" value="ECO:0000318"/>
    <property type="project" value="GO_Central"/>
</dbReference>
<evidence type="ECO:0000256" key="3">
    <source>
        <dbReference type="SAM" id="MobiDB-lite"/>
    </source>
</evidence>
<keyword evidence="1 2" id="KW-0175">Coiled coil</keyword>
<dbReference type="PANTHER" id="PTHR31882:SF9">
    <property type="entry name" value="SI:CH211-153B23.7"/>
    <property type="match status" value="1"/>
</dbReference>
<feature type="coiled-coil region" evidence="2">
    <location>
        <begin position="70"/>
        <end position="168"/>
    </location>
</feature>
<feature type="region of interest" description="Disordered" evidence="3">
    <location>
        <begin position="353"/>
        <end position="387"/>
    </location>
</feature>
<dbReference type="KEGG" id="xla:108703960"/>
<name>A0A8J0U492_XENLA</name>
<accession>A0A8J0U492</accession>
<feature type="coiled-coil region" evidence="2">
    <location>
        <begin position="253"/>
        <end position="322"/>
    </location>
</feature>
<reference evidence="5" key="1">
    <citation type="submission" date="2025-08" db="UniProtKB">
        <authorList>
            <consortium name="RefSeq"/>
        </authorList>
    </citation>
    <scope>IDENTIFICATION</scope>
    <source>
        <strain evidence="5">J_2021</strain>
        <tissue evidence="5">Erythrocytes</tissue>
    </source>
</reference>
<feature type="region of interest" description="Disordered" evidence="3">
    <location>
        <begin position="173"/>
        <end position="244"/>
    </location>
</feature>
<dbReference type="GeneID" id="108703960"/>
<dbReference type="RefSeq" id="XP_018095760.1">
    <property type="nucleotide sequence ID" value="XM_018240271.2"/>
</dbReference>
<evidence type="ECO:0000256" key="2">
    <source>
        <dbReference type="SAM" id="Coils"/>
    </source>
</evidence>
<organism evidence="4 5">
    <name type="scientific">Xenopus laevis</name>
    <name type="common">African clawed frog</name>
    <dbReference type="NCBI Taxonomy" id="8355"/>
    <lineage>
        <taxon>Eukaryota</taxon>
        <taxon>Metazoa</taxon>
        <taxon>Chordata</taxon>
        <taxon>Craniata</taxon>
        <taxon>Vertebrata</taxon>
        <taxon>Euteleostomi</taxon>
        <taxon>Amphibia</taxon>
        <taxon>Batrachia</taxon>
        <taxon>Anura</taxon>
        <taxon>Pipoidea</taxon>
        <taxon>Pipidae</taxon>
        <taxon>Xenopodinae</taxon>
        <taxon>Xenopus</taxon>
        <taxon>Xenopus</taxon>
    </lineage>
</organism>
<dbReference type="GO" id="GO:0071222">
    <property type="term" value="P:cellular response to lipopolysaccharide"/>
    <property type="evidence" value="ECO:0000318"/>
    <property type="project" value="GO_Central"/>
</dbReference>
<sequence>MDSRDILDYSLLELQDVEKDFESDWIGNGETPYEMDRVGGTAPEVPMGGDRLDSEGQRTVITESMSVTSSDEEKLQLLNKNTELRRLNAELMKLNQQWDEIYRNTTQNLQHTARALQSEVHSLRQHIDKLSVKLEHEQHKREFYENSLLQEMKRNQKLQEDVRRLERALHYKVLSQRGPHSAASISRAHSQSDLSSTSHTAFMPPHPTYKSSPSQPEEKPGQVPKSHKPARNTQSTGSISRSSQYSLGQSLNITNTEQDVSQLKDQLKALKCQTEIYAADYKTEHSDRERMKTENNKLRLKEREMREQMLILQEQLKVYEDDFRKERSDKQVLQRLLKTRSSAHEPVLVHRCNNVSQPKGSPTSNDTASGTRRNSREQRVVDGEGQQSQYCIGY</sequence>
<feature type="compositionally biased region" description="Polar residues" evidence="3">
    <location>
        <begin position="183"/>
        <end position="200"/>
    </location>
</feature>
<dbReference type="GO" id="GO:0043122">
    <property type="term" value="P:regulation of canonical NF-kappaB signal transduction"/>
    <property type="evidence" value="ECO:0007669"/>
    <property type="project" value="UniProtKB-ARBA"/>
</dbReference>
<dbReference type="OrthoDB" id="5969558at2759"/>
<dbReference type="Proteomes" id="UP000186698">
    <property type="component" value="Chromosome 9_10L"/>
</dbReference>
<proteinExistence type="predicted"/>
<dbReference type="GO" id="GO:0005737">
    <property type="term" value="C:cytoplasm"/>
    <property type="evidence" value="ECO:0007669"/>
    <property type="project" value="UniProtKB-ARBA"/>
</dbReference>
<feature type="compositionally biased region" description="Polar residues" evidence="3">
    <location>
        <begin position="353"/>
        <end position="372"/>
    </location>
</feature>
<evidence type="ECO:0000256" key="1">
    <source>
        <dbReference type="ARBA" id="ARBA00023054"/>
    </source>
</evidence>
<evidence type="ECO:0000313" key="5">
    <source>
        <dbReference type="RefSeq" id="XP_018095760.1"/>
    </source>
</evidence>
<evidence type="ECO:0000313" key="4">
    <source>
        <dbReference type="Proteomes" id="UP000186698"/>
    </source>
</evidence>
<keyword evidence="4" id="KW-1185">Reference proteome</keyword>
<protein>
    <submittedName>
        <fullName evidence="5">Uncharacterized protein LOC108703960</fullName>
    </submittedName>
</protein>